<gene>
    <name evidence="2" type="ORF">BLA29_015269</name>
</gene>
<protein>
    <submittedName>
        <fullName evidence="2">Uncharacterized protein</fullName>
    </submittedName>
</protein>
<keyword evidence="1" id="KW-0812">Transmembrane</keyword>
<evidence type="ECO:0000313" key="2">
    <source>
        <dbReference type="EMBL" id="OTF79380.1"/>
    </source>
</evidence>
<name>A0A1Y3BEN5_EURMA</name>
<keyword evidence="3" id="KW-1185">Reference proteome</keyword>
<keyword evidence="1" id="KW-0472">Membrane</keyword>
<accession>A0A1Y3BEN5</accession>
<dbReference type="EMBL" id="MUJZ01023399">
    <property type="protein sequence ID" value="OTF79380.1"/>
    <property type="molecule type" value="Genomic_DNA"/>
</dbReference>
<proteinExistence type="predicted"/>
<comment type="caution">
    <text evidence="2">The sequence shown here is derived from an EMBL/GenBank/DDBJ whole genome shotgun (WGS) entry which is preliminary data.</text>
</comment>
<sequence length="72" mass="8290">MDNENIIICRLNNDKMINQNKQPSPSSSSNNAIIDRYNIVYIILLIHGIAMLMPWNMFINATEVCVSLIDFF</sequence>
<evidence type="ECO:0000256" key="1">
    <source>
        <dbReference type="SAM" id="Phobius"/>
    </source>
</evidence>
<keyword evidence="1" id="KW-1133">Transmembrane helix</keyword>
<dbReference type="Proteomes" id="UP000194236">
    <property type="component" value="Unassembled WGS sequence"/>
</dbReference>
<dbReference type="AlphaFoldDB" id="A0A1Y3BEN5"/>
<dbReference type="OrthoDB" id="6494791at2759"/>
<evidence type="ECO:0000313" key="3">
    <source>
        <dbReference type="Proteomes" id="UP000194236"/>
    </source>
</evidence>
<reference evidence="2 3" key="1">
    <citation type="submission" date="2017-03" db="EMBL/GenBank/DDBJ databases">
        <title>Genome Survey of Euroglyphus maynei.</title>
        <authorList>
            <person name="Arlian L.G."/>
            <person name="Morgan M.S."/>
            <person name="Rider S.D."/>
        </authorList>
    </citation>
    <scope>NUCLEOTIDE SEQUENCE [LARGE SCALE GENOMIC DNA]</scope>
    <source>
        <strain evidence="2">Arlian Lab</strain>
        <tissue evidence="2">Whole body</tissue>
    </source>
</reference>
<organism evidence="2 3">
    <name type="scientific">Euroglyphus maynei</name>
    <name type="common">Mayne's house dust mite</name>
    <dbReference type="NCBI Taxonomy" id="6958"/>
    <lineage>
        <taxon>Eukaryota</taxon>
        <taxon>Metazoa</taxon>
        <taxon>Ecdysozoa</taxon>
        <taxon>Arthropoda</taxon>
        <taxon>Chelicerata</taxon>
        <taxon>Arachnida</taxon>
        <taxon>Acari</taxon>
        <taxon>Acariformes</taxon>
        <taxon>Sarcoptiformes</taxon>
        <taxon>Astigmata</taxon>
        <taxon>Psoroptidia</taxon>
        <taxon>Analgoidea</taxon>
        <taxon>Pyroglyphidae</taxon>
        <taxon>Pyroglyphinae</taxon>
        <taxon>Euroglyphus</taxon>
    </lineage>
</organism>
<feature type="transmembrane region" description="Helical" evidence="1">
    <location>
        <begin position="39"/>
        <end position="58"/>
    </location>
</feature>